<evidence type="ECO:0000313" key="5">
    <source>
        <dbReference type="EMBL" id="SDL49858.1"/>
    </source>
</evidence>
<dbReference type="InterPro" id="IPR000866">
    <property type="entry name" value="AhpC/TSA"/>
</dbReference>
<name>A0A1G9KJ89_9FIRM</name>
<evidence type="ECO:0000256" key="3">
    <source>
        <dbReference type="ARBA" id="ARBA00037420"/>
    </source>
</evidence>
<evidence type="ECO:0000256" key="1">
    <source>
        <dbReference type="ARBA" id="ARBA00009796"/>
    </source>
</evidence>
<accession>A0A1G9KJ89</accession>
<dbReference type="Proteomes" id="UP000199476">
    <property type="component" value="Unassembled WGS sequence"/>
</dbReference>
<dbReference type="GO" id="GO:0045454">
    <property type="term" value="P:cell redox homeostasis"/>
    <property type="evidence" value="ECO:0007669"/>
    <property type="project" value="TreeGrafter"/>
</dbReference>
<dbReference type="PANTHER" id="PTHR10681">
    <property type="entry name" value="THIOREDOXIN PEROXIDASE"/>
    <property type="match status" value="1"/>
</dbReference>
<dbReference type="GO" id="GO:0008379">
    <property type="term" value="F:thioredoxin peroxidase activity"/>
    <property type="evidence" value="ECO:0007669"/>
    <property type="project" value="TreeGrafter"/>
</dbReference>
<dbReference type="GO" id="GO:0005829">
    <property type="term" value="C:cytosol"/>
    <property type="evidence" value="ECO:0007669"/>
    <property type="project" value="TreeGrafter"/>
</dbReference>
<reference evidence="5 6" key="1">
    <citation type="submission" date="2016-10" db="EMBL/GenBank/DDBJ databases">
        <authorList>
            <person name="de Groot N.N."/>
        </authorList>
    </citation>
    <scope>NUCLEOTIDE SEQUENCE [LARGE SCALE GENOMIC DNA]</scope>
    <source>
        <strain evidence="5 6">SLAS-1</strain>
    </source>
</reference>
<organism evidence="5 6">
    <name type="scientific">Halarsenatibacter silvermanii</name>
    <dbReference type="NCBI Taxonomy" id="321763"/>
    <lineage>
        <taxon>Bacteria</taxon>
        <taxon>Bacillati</taxon>
        <taxon>Bacillota</taxon>
        <taxon>Clostridia</taxon>
        <taxon>Halanaerobiales</taxon>
        <taxon>Halarsenatibacteraceae</taxon>
        <taxon>Halarsenatibacter</taxon>
    </lineage>
</organism>
<comment type="similarity">
    <text evidence="1">Belongs to the peroxiredoxin family. AhpC/Prx1 subfamily.</text>
</comment>
<comment type="function">
    <text evidence="3">Thiol-specific peroxidase that catalyzes the reduction of hydrogen peroxide and organic hydroperoxides to water and alcohols, respectively. Plays a role in cell protection against oxidative stress by detoxifying peroxides.</text>
</comment>
<evidence type="ECO:0000256" key="2">
    <source>
        <dbReference type="ARBA" id="ARBA00023002"/>
    </source>
</evidence>
<evidence type="ECO:0000259" key="4">
    <source>
        <dbReference type="Pfam" id="PF00578"/>
    </source>
</evidence>
<dbReference type="AlphaFoldDB" id="A0A1G9KJ89"/>
<dbReference type="GO" id="GO:0033554">
    <property type="term" value="P:cellular response to stress"/>
    <property type="evidence" value="ECO:0007669"/>
    <property type="project" value="TreeGrafter"/>
</dbReference>
<keyword evidence="6" id="KW-1185">Reference proteome</keyword>
<feature type="domain" description="Alkyl hydroperoxide reductase subunit C/ Thiol specific antioxidant" evidence="4">
    <location>
        <begin position="4"/>
        <end position="46"/>
    </location>
</feature>
<dbReference type="GO" id="GO:0006979">
    <property type="term" value="P:response to oxidative stress"/>
    <property type="evidence" value="ECO:0007669"/>
    <property type="project" value="TreeGrafter"/>
</dbReference>
<dbReference type="EMBL" id="FNGO01000005">
    <property type="protein sequence ID" value="SDL49858.1"/>
    <property type="molecule type" value="Genomic_DNA"/>
</dbReference>
<gene>
    <name evidence="5" type="ORF">SAMN04488692_10536</name>
</gene>
<sequence>MPKVGKPAPEFTTMSYQNGDFEEVSLSDYEGQWKIVFFYPGDFTFV</sequence>
<dbReference type="Pfam" id="PF00578">
    <property type="entry name" value="AhpC-TSA"/>
    <property type="match status" value="1"/>
</dbReference>
<dbReference type="STRING" id="321763.SAMN04488692_10536"/>
<dbReference type="InterPro" id="IPR050217">
    <property type="entry name" value="Peroxiredoxin"/>
</dbReference>
<dbReference type="SUPFAM" id="SSF52833">
    <property type="entry name" value="Thioredoxin-like"/>
    <property type="match status" value="1"/>
</dbReference>
<dbReference type="InterPro" id="IPR036249">
    <property type="entry name" value="Thioredoxin-like_sf"/>
</dbReference>
<keyword evidence="2" id="KW-0560">Oxidoreductase</keyword>
<protein>
    <submittedName>
        <fullName evidence="5">AhpC/TSA family protein</fullName>
    </submittedName>
</protein>
<evidence type="ECO:0000313" key="6">
    <source>
        <dbReference type="Proteomes" id="UP000199476"/>
    </source>
</evidence>
<dbReference type="GO" id="GO:0042744">
    <property type="term" value="P:hydrogen peroxide catabolic process"/>
    <property type="evidence" value="ECO:0007669"/>
    <property type="project" value="TreeGrafter"/>
</dbReference>
<proteinExistence type="inferred from homology"/>
<dbReference type="Gene3D" id="3.40.30.10">
    <property type="entry name" value="Glutaredoxin"/>
    <property type="match status" value="1"/>
</dbReference>
<dbReference type="PANTHER" id="PTHR10681:SF128">
    <property type="entry name" value="THIOREDOXIN-DEPENDENT PEROXIDE REDUCTASE, MITOCHONDRIAL"/>
    <property type="match status" value="1"/>
</dbReference>